<feature type="transmembrane region" description="Helical" evidence="1">
    <location>
        <begin position="15"/>
        <end position="36"/>
    </location>
</feature>
<feature type="non-terminal residue" evidence="2">
    <location>
        <position position="1"/>
    </location>
</feature>
<organism evidence="2 3">
    <name type="scientific">Terrisporobacter muris</name>
    <dbReference type="NCBI Taxonomy" id="2963284"/>
    <lineage>
        <taxon>Bacteria</taxon>
        <taxon>Bacillati</taxon>
        <taxon>Bacillota</taxon>
        <taxon>Clostridia</taxon>
        <taxon>Peptostreptococcales</taxon>
        <taxon>Peptostreptococcaceae</taxon>
        <taxon>Terrisporobacter</taxon>
    </lineage>
</organism>
<sequence length="226" mass="26108">KENNFKGSVYKIQKLIAIIFLAVGVIGFLSSFVITLKNKNINEYNENIQNYISNVPGTLYNISEIYVNDENIIISSKEEHSTQVFAKNGTFIFRLFMPYDFVVNVEINDTSNMEVYTRKNHSSIYYKYIVDIDNQKIVSLECLGESDEEEIDKSKAYFLDFPKYENSKEYYELKYNKLLVLVGSEKKVINITDFKMMPLPTITYAILDLQGFVGILLGRKILISEG</sequence>
<proteinExistence type="predicted"/>
<dbReference type="EMBL" id="JANKBY010000407">
    <property type="protein sequence ID" value="MCR1824785.1"/>
    <property type="molecule type" value="Genomic_DNA"/>
</dbReference>
<accession>A0A9X2MFG3</accession>
<evidence type="ECO:0000313" key="2">
    <source>
        <dbReference type="EMBL" id="MCR1824785.1"/>
    </source>
</evidence>
<name>A0A9X2MFG3_9FIRM</name>
<evidence type="ECO:0000256" key="1">
    <source>
        <dbReference type="SAM" id="Phobius"/>
    </source>
</evidence>
<keyword evidence="1" id="KW-0472">Membrane</keyword>
<reference evidence="2" key="1">
    <citation type="submission" date="2022-07" db="EMBL/GenBank/DDBJ databases">
        <title>Enhanced cultured diversity of the mouse gut microbiota enables custom-made synthetic communities.</title>
        <authorList>
            <person name="Afrizal A."/>
        </authorList>
    </citation>
    <scope>NUCLEOTIDE SEQUENCE</scope>
    <source>
        <strain evidence="2">DSM 29186</strain>
    </source>
</reference>
<protein>
    <submittedName>
        <fullName evidence="2">Uncharacterized protein</fullName>
    </submittedName>
</protein>
<evidence type="ECO:0000313" key="3">
    <source>
        <dbReference type="Proteomes" id="UP001140817"/>
    </source>
</evidence>
<dbReference type="RefSeq" id="WP_257560816.1">
    <property type="nucleotide sequence ID" value="NZ_JANKBY010000407.1"/>
</dbReference>
<keyword evidence="1" id="KW-1133">Transmembrane helix</keyword>
<comment type="caution">
    <text evidence="2">The sequence shown here is derived from an EMBL/GenBank/DDBJ whole genome shotgun (WGS) entry which is preliminary data.</text>
</comment>
<keyword evidence="1" id="KW-0812">Transmembrane</keyword>
<dbReference type="Proteomes" id="UP001140817">
    <property type="component" value="Unassembled WGS sequence"/>
</dbReference>
<dbReference type="AlphaFoldDB" id="A0A9X2MFG3"/>
<keyword evidence="3" id="KW-1185">Reference proteome</keyword>
<gene>
    <name evidence="2" type="ORF">NSA58_18550</name>
</gene>